<dbReference type="EMBL" id="JAVHJS010000023">
    <property type="protein sequence ID" value="KAK2819622.1"/>
    <property type="molecule type" value="Genomic_DNA"/>
</dbReference>
<organism evidence="1 2">
    <name type="scientific">Tachysurus vachellii</name>
    <name type="common">Darkbarbel catfish</name>
    <name type="synonym">Pelteobagrus vachellii</name>
    <dbReference type="NCBI Taxonomy" id="175792"/>
    <lineage>
        <taxon>Eukaryota</taxon>
        <taxon>Metazoa</taxon>
        <taxon>Chordata</taxon>
        <taxon>Craniata</taxon>
        <taxon>Vertebrata</taxon>
        <taxon>Euteleostomi</taxon>
        <taxon>Actinopterygii</taxon>
        <taxon>Neopterygii</taxon>
        <taxon>Teleostei</taxon>
        <taxon>Ostariophysi</taxon>
        <taxon>Siluriformes</taxon>
        <taxon>Bagridae</taxon>
        <taxon>Tachysurus</taxon>
    </lineage>
</organism>
<proteinExistence type="predicted"/>
<accession>A0AA88J8Z2</accession>
<name>A0AA88J8Z2_TACVA</name>
<protein>
    <submittedName>
        <fullName evidence="1">Uncharacterized protein</fullName>
    </submittedName>
</protein>
<gene>
    <name evidence="1" type="ORF">Q7C36_021268</name>
</gene>
<evidence type="ECO:0000313" key="1">
    <source>
        <dbReference type="EMBL" id="KAK2819622.1"/>
    </source>
</evidence>
<keyword evidence="2" id="KW-1185">Reference proteome</keyword>
<evidence type="ECO:0000313" key="2">
    <source>
        <dbReference type="Proteomes" id="UP001187315"/>
    </source>
</evidence>
<reference evidence="1" key="1">
    <citation type="submission" date="2023-08" db="EMBL/GenBank/DDBJ databases">
        <title>Pelteobagrus vachellii genome.</title>
        <authorList>
            <person name="Liu H."/>
        </authorList>
    </citation>
    <scope>NUCLEOTIDE SEQUENCE</scope>
    <source>
        <strain evidence="1">PRFRI_2022a</strain>
        <tissue evidence="1">Muscle</tissue>
    </source>
</reference>
<sequence length="97" mass="11106">MKAVRSKREPRACHPRAKAQIRAHAHYIYKMRRELETDECRAVPGSRLAPLFLLRRVGLEAARLSSLNRRGIITSREISAAMQQLSHRRNAFPMDGA</sequence>
<dbReference type="Proteomes" id="UP001187315">
    <property type="component" value="Unassembled WGS sequence"/>
</dbReference>
<dbReference type="AlphaFoldDB" id="A0AA88J8Z2"/>
<comment type="caution">
    <text evidence="1">The sequence shown here is derived from an EMBL/GenBank/DDBJ whole genome shotgun (WGS) entry which is preliminary data.</text>
</comment>